<keyword evidence="3" id="KW-1185">Reference proteome</keyword>
<organism evidence="2 3">
    <name type="scientific">Zizania palustris</name>
    <name type="common">Northern wild rice</name>
    <dbReference type="NCBI Taxonomy" id="103762"/>
    <lineage>
        <taxon>Eukaryota</taxon>
        <taxon>Viridiplantae</taxon>
        <taxon>Streptophyta</taxon>
        <taxon>Embryophyta</taxon>
        <taxon>Tracheophyta</taxon>
        <taxon>Spermatophyta</taxon>
        <taxon>Magnoliopsida</taxon>
        <taxon>Liliopsida</taxon>
        <taxon>Poales</taxon>
        <taxon>Poaceae</taxon>
        <taxon>BOP clade</taxon>
        <taxon>Oryzoideae</taxon>
        <taxon>Oryzeae</taxon>
        <taxon>Zizaniinae</taxon>
        <taxon>Zizania</taxon>
    </lineage>
</organism>
<dbReference type="Proteomes" id="UP000729402">
    <property type="component" value="Unassembled WGS sequence"/>
</dbReference>
<evidence type="ECO:0000256" key="1">
    <source>
        <dbReference type="SAM" id="MobiDB-lite"/>
    </source>
</evidence>
<feature type="region of interest" description="Disordered" evidence="1">
    <location>
        <begin position="37"/>
        <end position="80"/>
    </location>
</feature>
<evidence type="ECO:0000313" key="3">
    <source>
        <dbReference type="Proteomes" id="UP000729402"/>
    </source>
</evidence>
<feature type="compositionally biased region" description="Basic and acidic residues" evidence="1">
    <location>
        <begin position="37"/>
        <end position="48"/>
    </location>
</feature>
<dbReference type="AlphaFoldDB" id="A0A8J6BZG8"/>
<protein>
    <submittedName>
        <fullName evidence="2">Uncharacterized protein</fullName>
    </submittedName>
</protein>
<comment type="caution">
    <text evidence="2">The sequence shown here is derived from an EMBL/GenBank/DDBJ whole genome shotgun (WGS) entry which is preliminary data.</text>
</comment>
<gene>
    <name evidence="2" type="ORF">GUJ93_ZPchr0012g19025</name>
</gene>
<evidence type="ECO:0000313" key="2">
    <source>
        <dbReference type="EMBL" id="KAG8095233.1"/>
    </source>
</evidence>
<reference evidence="2" key="1">
    <citation type="journal article" date="2021" name="bioRxiv">
        <title>Whole Genome Assembly and Annotation of Northern Wild Rice, Zizania palustris L., Supports a Whole Genome Duplication in the Zizania Genus.</title>
        <authorList>
            <person name="Haas M."/>
            <person name="Kono T."/>
            <person name="Macchietto M."/>
            <person name="Millas R."/>
            <person name="McGilp L."/>
            <person name="Shao M."/>
            <person name="Duquette J."/>
            <person name="Hirsch C.N."/>
            <person name="Kimball J."/>
        </authorList>
    </citation>
    <scope>NUCLEOTIDE SEQUENCE</scope>
    <source>
        <tissue evidence="2">Fresh leaf tissue</tissue>
    </source>
</reference>
<reference evidence="2" key="2">
    <citation type="submission" date="2021-02" db="EMBL/GenBank/DDBJ databases">
        <authorList>
            <person name="Kimball J.A."/>
            <person name="Haas M.W."/>
            <person name="Macchietto M."/>
            <person name="Kono T."/>
            <person name="Duquette J."/>
            <person name="Shao M."/>
        </authorList>
    </citation>
    <scope>NUCLEOTIDE SEQUENCE</scope>
    <source>
        <tissue evidence="2">Fresh leaf tissue</tissue>
    </source>
</reference>
<proteinExistence type="predicted"/>
<sequence length="131" mass="14417">MVLRVAAEDEVRSSFGDWDPWAGQRMTLKEEMAYRVKHGCNGEDDRRGQQTGDNHGQQGGAQGSTVEERWHGDARKRGDMVAARRRLQQGEIGRGLTPGGWEITEEHGHIAGNIGSAVGEVVQHGSHTVFE</sequence>
<feature type="compositionally biased region" description="Basic and acidic residues" evidence="1">
    <location>
        <begin position="66"/>
        <end position="79"/>
    </location>
</feature>
<accession>A0A8J6BZG8</accession>
<name>A0A8J6BZG8_ZIZPA</name>
<dbReference type="EMBL" id="JAAALK010000080">
    <property type="protein sequence ID" value="KAG8095233.1"/>
    <property type="molecule type" value="Genomic_DNA"/>
</dbReference>